<keyword evidence="11" id="KW-1185">Reference proteome</keyword>
<dbReference type="PANTHER" id="PTHR34295:SF4">
    <property type="entry name" value="BIOTIN TRANSPORTER BIOY-RELATED"/>
    <property type="match status" value="1"/>
</dbReference>
<accession>A0ABY5VF35</accession>
<reference evidence="10" key="1">
    <citation type="journal article" date="2022" name="Cell">
        <title>Design, construction, and in vivo augmentation of a complex gut microbiome.</title>
        <authorList>
            <person name="Cheng A.G."/>
            <person name="Ho P.Y."/>
            <person name="Aranda-Diaz A."/>
            <person name="Jain S."/>
            <person name="Yu F.B."/>
            <person name="Meng X."/>
            <person name="Wang M."/>
            <person name="Iakiviak M."/>
            <person name="Nagashima K."/>
            <person name="Zhao A."/>
            <person name="Murugkar P."/>
            <person name="Patil A."/>
            <person name="Atabakhsh K."/>
            <person name="Weakley A."/>
            <person name="Yan J."/>
            <person name="Brumbaugh A.R."/>
            <person name="Higginbottom S."/>
            <person name="Dimas A."/>
            <person name="Shiver A.L."/>
            <person name="Deutschbauer A."/>
            <person name="Neff N."/>
            <person name="Sonnenburg J.L."/>
            <person name="Huang K.C."/>
            <person name="Fischbach M.A."/>
        </authorList>
    </citation>
    <scope>NUCLEOTIDE SEQUENCE</scope>
    <source>
        <strain evidence="10">DSM 19829</strain>
    </source>
</reference>
<keyword evidence="3 8" id="KW-0813">Transport</keyword>
<dbReference type="PIRSF" id="PIRSF016661">
    <property type="entry name" value="BioY"/>
    <property type="match status" value="1"/>
</dbReference>
<dbReference type="Proteomes" id="UP001060164">
    <property type="component" value="Chromosome"/>
</dbReference>
<feature type="transmembrane region" description="Helical" evidence="9">
    <location>
        <begin position="12"/>
        <end position="29"/>
    </location>
</feature>
<keyword evidence="7 8" id="KW-0472">Membrane</keyword>
<feature type="transmembrane region" description="Helical" evidence="9">
    <location>
        <begin position="115"/>
        <end position="137"/>
    </location>
</feature>
<evidence type="ECO:0000256" key="2">
    <source>
        <dbReference type="ARBA" id="ARBA00010692"/>
    </source>
</evidence>
<evidence type="ECO:0000256" key="7">
    <source>
        <dbReference type="ARBA" id="ARBA00023136"/>
    </source>
</evidence>
<keyword evidence="4 8" id="KW-1003">Cell membrane</keyword>
<comment type="similarity">
    <text evidence="2 8">Belongs to the BioY family.</text>
</comment>
<keyword evidence="6 9" id="KW-1133">Transmembrane helix</keyword>
<name>A0ABY5VF35_9FIRM</name>
<dbReference type="EMBL" id="CP102290">
    <property type="protein sequence ID" value="UWP58882.1"/>
    <property type="molecule type" value="Genomic_DNA"/>
</dbReference>
<dbReference type="RefSeq" id="WP_044982932.1">
    <property type="nucleotide sequence ID" value="NZ_CABLBR010000001.1"/>
</dbReference>
<evidence type="ECO:0000256" key="9">
    <source>
        <dbReference type="SAM" id="Phobius"/>
    </source>
</evidence>
<keyword evidence="5 9" id="KW-0812">Transmembrane</keyword>
<comment type="subcellular location">
    <subcellularLocation>
        <location evidence="1 8">Cell membrane</location>
        <topology evidence="1 8">Multi-pass membrane protein</topology>
    </subcellularLocation>
</comment>
<evidence type="ECO:0000256" key="1">
    <source>
        <dbReference type="ARBA" id="ARBA00004651"/>
    </source>
</evidence>
<feature type="transmembrane region" description="Helical" evidence="9">
    <location>
        <begin position="59"/>
        <end position="77"/>
    </location>
</feature>
<proteinExistence type="inferred from homology"/>
<evidence type="ECO:0000313" key="11">
    <source>
        <dbReference type="Proteomes" id="UP001060164"/>
    </source>
</evidence>
<dbReference type="Gene3D" id="1.10.1760.20">
    <property type="match status" value="1"/>
</dbReference>
<dbReference type="InterPro" id="IPR003784">
    <property type="entry name" value="BioY"/>
</dbReference>
<protein>
    <recommendedName>
        <fullName evidence="8">Biotin transporter</fullName>
    </recommendedName>
</protein>
<evidence type="ECO:0000313" key="10">
    <source>
        <dbReference type="EMBL" id="UWP58882.1"/>
    </source>
</evidence>
<evidence type="ECO:0000256" key="8">
    <source>
        <dbReference type="PIRNR" id="PIRNR016661"/>
    </source>
</evidence>
<dbReference type="Pfam" id="PF02632">
    <property type="entry name" value="BioY"/>
    <property type="match status" value="1"/>
</dbReference>
<feature type="transmembrane region" description="Helical" evidence="9">
    <location>
        <begin position="89"/>
        <end position="108"/>
    </location>
</feature>
<evidence type="ECO:0000256" key="3">
    <source>
        <dbReference type="ARBA" id="ARBA00022448"/>
    </source>
</evidence>
<organism evidence="10 11">
    <name type="scientific">Ruminococcus gauvreauii</name>
    <dbReference type="NCBI Taxonomy" id="438033"/>
    <lineage>
        <taxon>Bacteria</taxon>
        <taxon>Bacillati</taxon>
        <taxon>Bacillota</taxon>
        <taxon>Clostridia</taxon>
        <taxon>Eubacteriales</taxon>
        <taxon>Oscillospiraceae</taxon>
        <taxon>Ruminococcus</taxon>
    </lineage>
</organism>
<feature type="transmembrane region" description="Helical" evidence="9">
    <location>
        <begin position="35"/>
        <end position="52"/>
    </location>
</feature>
<evidence type="ECO:0000256" key="6">
    <source>
        <dbReference type="ARBA" id="ARBA00022989"/>
    </source>
</evidence>
<gene>
    <name evidence="10" type="ORF">NQ502_16130</name>
</gene>
<evidence type="ECO:0000256" key="4">
    <source>
        <dbReference type="ARBA" id="ARBA00022475"/>
    </source>
</evidence>
<dbReference type="PANTHER" id="PTHR34295">
    <property type="entry name" value="BIOTIN TRANSPORTER BIOY"/>
    <property type="match status" value="1"/>
</dbReference>
<evidence type="ECO:0000256" key="5">
    <source>
        <dbReference type="ARBA" id="ARBA00022692"/>
    </source>
</evidence>
<sequence length="194" mass="20387">MKKKILSTRDMIMIGMFTAILAVLSVLQIPAPSGVPFTLQTFVVALSGYVLGTKRGVMVILLYIILGLSGVPVFSGMKGGFGVLLGPTGGFIIGFLGLAALCGAALLYRKKTACAAVGLAGLAVCHILGVFWFAFLMKQGIPESFLLVSAPYLVKDLLSVAGAYAVSGLLRKGLYQAGFREQPEGRGILNKNTK</sequence>